<dbReference type="EMBL" id="JARXNH020000057">
    <property type="protein sequence ID" value="MEK0250092.1"/>
    <property type="molecule type" value="Genomic_DNA"/>
</dbReference>
<proteinExistence type="predicted"/>
<evidence type="ECO:0000313" key="1">
    <source>
        <dbReference type="EMBL" id="MEK0250092.1"/>
    </source>
</evidence>
<accession>A0ABU8Z956</accession>
<organism evidence="1 2">
    <name type="scientific">Raoultella scottii</name>
    <dbReference type="NCBI Taxonomy" id="3040937"/>
    <lineage>
        <taxon>Bacteria</taxon>
        <taxon>Pseudomonadati</taxon>
        <taxon>Pseudomonadota</taxon>
        <taxon>Gammaproteobacteria</taxon>
        <taxon>Enterobacterales</taxon>
        <taxon>Enterobacteriaceae</taxon>
        <taxon>Klebsiella/Raoultella group</taxon>
        <taxon>Raoultella</taxon>
    </lineage>
</organism>
<dbReference type="Proteomes" id="UP001334005">
    <property type="component" value="Unassembled WGS sequence"/>
</dbReference>
<dbReference type="Gene3D" id="3.40.50.1240">
    <property type="entry name" value="Phosphoglycerate mutase-like"/>
    <property type="match status" value="1"/>
</dbReference>
<evidence type="ECO:0008006" key="3">
    <source>
        <dbReference type="Google" id="ProtNLM"/>
    </source>
</evidence>
<dbReference type="RefSeq" id="WP_331835328.1">
    <property type="nucleotide sequence ID" value="NZ_JARXNH020000057.1"/>
</dbReference>
<name>A0ABU8Z956_9ENTR</name>
<reference evidence="1 2" key="1">
    <citation type="submission" date="2024-03" db="EMBL/GenBank/DDBJ databases">
        <title>Two novel Raoultella species associated with bleeding cankers of broadleaf hosts, Raoultella scottia sp. nov. and Raoultella lignicola sp. nov.</title>
        <authorList>
            <person name="Brady C.L."/>
        </authorList>
    </citation>
    <scope>NUCLEOTIDE SEQUENCE [LARGE SCALE GENOMIC DNA]</scope>
    <source>
        <strain evidence="1 2">BAC 10a-01-01</strain>
    </source>
</reference>
<dbReference type="InterPro" id="IPR029033">
    <property type="entry name" value="His_PPase_superfam"/>
</dbReference>
<comment type="caution">
    <text evidence="1">The sequence shown here is derived from an EMBL/GenBank/DDBJ whole genome shotgun (WGS) entry which is preliminary data.</text>
</comment>
<protein>
    <recommendedName>
        <fullName evidence="3">Histidine phosphatase family protein</fullName>
    </recommendedName>
</protein>
<dbReference type="SUPFAM" id="SSF53254">
    <property type="entry name" value="Phosphoglycerate mutase-like"/>
    <property type="match status" value="1"/>
</dbReference>
<keyword evidence="2" id="KW-1185">Reference proteome</keyword>
<evidence type="ECO:0000313" key="2">
    <source>
        <dbReference type="Proteomes" id="UP001334005"/>
    </source>
</evidence>
<sequence length="227" mass="25087">MSFYSAEHIKRIIYYDRNRHMKTIINVILPPLISLPDDANMDITLIRHGKPDGVKNRGLLWLKASEMPAWIADYNAATVAEMPSPKTKSACEAGDYFVCSPLPRALSSLSALGVNPDAILRDLSEAPLPVINVALIKFPAGIWLMLFRLLWFFDLAAGSESKAAVRARAAKMARELIDTAAQHGHVVSMGHGLLNTFIALELTRLGWIKIAGTGSGYWSRVTYRSPR</sequence>
<gene>
    <name evidence="1" type="ORF">QFI66_018540</name>
</gene>